<organism evidence="2 3">
    <name type="scientific">Streptomyces catenulae</name>
    <dbReference type="NCBI Taxonomy" id="66875"/>
    <lineage>
        <taxon>Bacteria</taxon>
        <taxon>Bacillati</taxon>
        <taxon>Actinomycetota</taxon>
        <taxon>Actinomycetes</taxon>
        <taxon>Kitasatosporales</taxon>
        <taxon>Streptomycetaceae</taxon>
        <taxon>Streptomyces</taxon>
    </lineage>
</organism>
<proteinExistence type="predicted"/>
<dbReference type="EMBL" id="JBEZVI010000024">
    <property type="protein sequence ID" value="MEU3713348.1"/>
    <property type="molecule type" value="Genomic_DNA"/>
</dbReference>
<dbReference type="RefSeq" id="WP_051739801.1">
    <property type="nucleotide sequence ID" value="NZ_JBEZVI010000024.1"/>
</dbReference>
<accession>A0ABV2Z5R6</accession>
<feature type="transmembrane region" description="Helical" evidence="1">
    <location>
        <begin position="310"/>
        <end position="333"/>
    </location>
</feature>
<feature type="transmembrane region" description="Helical" evidence="1">
    <location>
        <begin position="189"/>
        <end position="212"/>
    </location>
</feature>
<keyword evidence="1" id="KW-0472">Membrane</keyword>
<name>A0ABV2Z5R6_9ACTN</name>
<keyword evidence="3" id="KW-1185">Reference proteome</keyword>
<feature type="transmembrane region" description="Helical" evidence="1">
    <location>
        <begin position="219"/>
        <end position="240"/>
    </location>
</feature>
<reference evidence="2 3" key="1">
    <citation type="submission" date="2024-06" db="EMBL/GenBank/DDBJ databases">
        <title>The Natural Products Discovery Center: Release of the First 8490 Sequenced Strains for Exploring Actinobacteria Biosynthetic Diversity.</title>
        <authorList>
            <person name="Kalkreuter E."/>
            <person name="Kautsar S.A."/>
            <person name="Yang D."/>
            <person name="Bader C.D."/>
            <person name="Teijaro C.N."/>
            <person name="Fluegel L."/>
            <person name="Davis C.M."/>
            <person name="Simpson J.R."/>
            <person name="Lauterbach L."/>
            <person name="Steele A.D."/>
            <person name="Gui C."/>
            <person name="Meng S."/>
            <person name="Li G."/>
            <person name="Viehrig K."/>
            <person name="Ye F."/>
            <person name="Su P."/>
            <person name="Kiefer A.F."/>
            <person name="Nichols A."/>
            <person name="Cepeda A.J."/>
            <person name="Yan W."/>
            <person name="Fan B."/>
            <person name="Jiang Y."/>
            <person name="Adhikari A."/>
            <person name="Zheng C.-J."/>
            <person name="Schuster L."/>
            <person name="Cowan T.M."/>
            <person name="Smanski M.J."/>
            <person name="Chevrette M.G."/>
            <person name="De Carvalho L.P.S."/>
            <person name="Shen B."/>
        </authorList>
    </citation>
    <scope>NUCLEOTIDE SEQUENCE [LARGE SCALE GENOMIC DNA]</scope>
    <source>
        <strain evidence="2 3">NPDC033039</strain>
    </source>
</reference>
<keyword evidence="1" id="KW-1133">Transmembrane helix</keyword>
<evidence type="ECO:0000256" key="1">
    <source>
        <dbReference type="SAM" id="Phobius"/>
    </source>
</evidence>
<evidence type="ECO:0000313" key="2">
    <source>
        <dbReference type="EMBL" id="MEU3713348.1"/>
    </source>
</evidence>
<feature type="transmembrane region" description="Helical" evidence="1">
    <location>
        <begin position="35"/>
        <end position="53"/>
    </location>
</feature>
<gene>
    <name evidence="2" type="ORF">AB0E61_25035</name>
</gene>
<protein>
    <submittedName>
        <fullName evidence="2">ABC transporter permease</fullName>
    </submittedName>
</protein>
<dbReference type="Proteomes" id="UP001550853">
    <property type="component" value="Unassembled WGS sequence"/>
</dbReference>
<keyword evidence="1" id="KW-0812">Transmembrane</keyword>
<feature type="transmembrane region" description="Helical" evidence="1">
    <location>
        <begin position="99"/>
        <end position="120"/>
    </location>
</feature>
<sequence length="338" mass="36123">MSTATEPRTAGAAGRTAGTGRRGGLLWLVWRQNRGLALGLLALLVVGGIGMAVQGSLMSGYLAQHHIAGCAAISTNPRCDGLQDAVWDFRSAYGNTFRLGQLLLFMLPMLVGLFVGAPLLSRELESGTHKVALTQSVGPLRWLTAKLALPAALTTLTAAGLAVGYLWMWRSGGQETLGAYWYSDSGFTALGPVPVAESLLMLVIGTLVGLLIRRTVAAMVITFGVSGVLTVAFMLVRPYLLPPVVTEFPKSGPRLPDAAWRLWEGSLTRALVRLPQGICSSASDMQKCLDDHDAVGSYVVQHPASHHWPLAWLESGIALVLAAVVTVVIYRIVRRRFG</sequence>
<evidence type="ECO:0000313" key="3">
    <source>
        <dbReference type="Proteomes" id="UP001550853"/>
    </source>
</evidence>
<feature type="transmembrane region" description="Helical" evidence="1">
    <location>
        <begin position="147"/>
        <end position="169"/>
    </location>
</feature>
<comment type="caution">
    <text evidence="2">The sequence shown here is derived from an EMBL/GenBank/DDBJ whole genome shotgun (WGS) entry which is preliminary data.</text>
</comment>